<name>A0A495JQE3_9ACTN</name>
<dbReference type="AlphaFoldDB" id="A0A495JQE3"/>
<organism evidence="10 11">
    <name type="scientific">Micromonospora pisi</name>
    <dbReference type="NCBI Taxonomy" id="589240"/>
    <lineage>
        <taxon>Bacteria</taxon>
        <taxon>Bacillati</taxon>
        <taxon>Actinomycetota</taxon>
        <taxon>Actinomycetes</taxon>
        <taxon>Micromonosporales</taxon>
        <taxon>Micromonosporaceae</taxon>
        <taxon>Micromonospora</taxon>
    </lineage>
</organism>
<feature type="region of interest" description="Disordered" evidence="8">
    <location>
        <begin position="1"/>
        <end position="25"/>
    </location>
</feature>
<evidence type="ECO:0000313" key="10">
    <source>
        <dbReference type="EMBL" id="RKR91061.1"/>
    </source>
</evidence>
<dbReference type="Gene3D" id="1.10.3720.10">
    <property type="entry name" value="MetI-like"/>
    <property type="match status" value="1"/>
</dbReference>
<feature type="transmembrane region" description="Helical" evidence="7">
    <location>
        <begin position="177"/>
        <end position="201"/>
    </location>
</feature>
<keyword evidence="6 7" id="KW-0472">Membrane</keyword>
<feature type="transmembrane region" description="Helical" evidence="7">
    <location>
        <begin position="96"/>
        <end position="117"/>
    </location>
</feature>
<keyword evidence="2 7" id="KW-0813">Transport</keyword>
<keyword evidence="4 7" id="KW-0812">Transmembrane</keyword>
<feature type="transmembrane region" description="Helical" evidence="7">
    <location>
        <begin position="284"/>
        <end position="306"/>
    </location>
</feature>
<dbReference type="PROSITE" id="PS50928">
    <property type="entry name" value="ABC_TM1"/>
    <property type="match status" value="1"/>
</dbReference>
<dbReference type="GO" id="GO:0055085">
    <property type="term" value="P:transmembrane transport"/>
    <property type="evidence" value="ECO:0007669"/>
    <property type="project" value="InterPro"/>
</dbReference>
<comment type="subcellular location">
    <subcellularLocation>
        <location evidence="1 7">Cell membrane</location>
        <topology evidence="1 7">Multi-pass membrane protein</topology>
    </subcellularLocation>
</comment>
<keyword evidence="5 7" id="KW-1133">Transmembrane helix</keyword>
<dbReference type="PANTHER" id="PTHR30193:SF1">
    <property type="entry name" value="ABC TRANSPORTER PERMEASE PROTEIN YESP-RELATED"/>
    <property type="match status" value="1"/>
</dbReference>
<dbReference type="EMBL" id="RBKT01000001">
    <property type="protein sequence ID" value="RKR91061.1"/>
    <property type="molecule type" value="Genomic_DNA"/>
</dbReference>
<keyword evidence="11" id="KW-1185">Reference proteome</keyword>
<dbReference type="CDD" id="cd06261">
    <property type="entry name" value="TM_PBP2"/>
    <property type="match status" value="1"/>
</dbReference>
<reference evidence="10 11" key="1">
    <citation type="submission" date="2018-10" db="EMBL/GenBank/DDBJ databases">
        <title>Sequencing the genomes of 1000 actinobacteria strains.</title>
        <authorList>
            <person name="Klenk H.-P."/>
        </authorList>
    </citation>
    <scope>NUCLEOTIDE SEQUENCE [LARGE SCALE GENOMIC DNA]</scope>
    <source>
        <strain evidence="10 11">DSM 45175</strain>
    </source>
</reference>
<dbReference type="InterPro" id="IPR000515">
    <property type="entry name" value="MetI-like"/>
</dbReference>
<feature type="transmembrane region" description="Helical" evidence="7">
    <location>
        <begin position="222"/>
        <end position="241"/>
    </location>
</feature>
<comment type="similarity">
    <text evidence="7">Belongs to the binding-protein-dependent transport system permease family.</text>
</comment>
<evidence type="ECO:0000256" key="6">
    <source>
        <dbReference type="ARBA" id="ARBA00023136"/>
    </source>
</evidence>
<feature type="transmembrane region" description="Helical" evidence="7">
    <location>
        <begin position="33"/>
        <end position="61"/>
    </location>
</feature>
<dbReference type="PANTHER" id="PTHR30193">
    <property type="entry name" value="ABC TRANSPORTER PERMEASE PROTEIN"/>
    <property type="match status" value="1"/>
</dbReference>
<dbReference type="InterPro" id="IPR035906">
    <property type="entry name" value="MetI-like_sf"/>
</dbReference>
<comment type="caution">
    <text evidence="10">The sequence shown here is derived from an EMBL/GenBank/DDBJ whole genome shotgun (WGS) entry which is preliminary data.</text>
</comment>
<evidence type="ECO:0000256" key="8">
    <source>
        <dbReference type="SAM" id="MobiDB-lite"/>
    </source>
</evidence>
<dbReference type="SUPFAM" id="SSF161098">
    <property type="entry name" value="MetI-like"/>
    <property type="match status" value="1"/>
</dbReference>
<gene>
    <name evidence="10" type="ORF">BDK92_5445</name>
</gene>
<proteinExistence type="inferred from homology"/>
<evidence type="ECO:0000259" key="9">
    <source>
        <dbReference type="PROSITE" id="PS50928"/>
    </source>
</evidence>
<keyword evidence="10" id="KW-0762">Sugar transport</keyword>
<evidence type="ECO:0000256" key="3">
    <source>
        <dbReference type="ARBA" id="ARBA00022475"/>
    </source>
</evidence>
<keyword evidence="3" id="KW-1003">Cell membrane</keyword>
<evidence type="ECO:0000256" key="2">
    <source>
        <dbReference type="ARBA" id="ARBA00022448"/>
    </source>
</evidence>
<feature type="domain" description="ABC transmembrane type-1" evidence="9">
    <location>
        <begin position="88"/>
        <end position="305"/>
    </location>
</feature>
<evidence type="ECO:0000313" key="11">
    <source>
        <dbReference type="Proteomes" id="UP000277671"/>
    </source>
</evidence>
<dbReference type="Pfam" id="PF00528">
    <property type="entry name" value="BPD_transp_1"/>
    <property type="match status" value="1"/>
</dbReference>
<evidence type="ECO:0000256" key="1">
    <source>
        <dbReference type="ARBA" id="ARBA00004651"/>
    </source>
</evidence>
<feature type="transmembrane region" description="Helical" evidence="7">
    <location>
        <begin position="129"/>
        <end position="150"/>
    </location>
</feature>
<protein>
    <submittedName>
        <fullName evidence="10">Multiple sugar transport system permease protein</fullName>
    </submittedName>
</protein>
<accession>A0A495JQE3</accession>
<dbReference type="RefSeq" id="WP_121159224.1">
    <property type="nucleotide sequence ID" value="NZ_RBKT01000001.1"/>
</dbReference>
<dbReference type="Proteomes" id="UP000277671">
    <property type="component" value="Unassembled WGS sequence"/>
</dbReference>
<sequence>MTTETLRRPPPGSADPAGSGRNRPRYRRHRPGIAYLFLSPWVLGALLLTLGPMLASLYLSFTDYDLFTTPNWVGLENYRKLFTDDPRFLASAKVTATYVLISVPLKLAAALAVAMLLNNARRGQGFYRSAFYAPSLLGTGVAIALAWRALFTDDGVVDSLTGQVGWDTGGWINEPDYAIYVLIILAIWQFGAPMVIFLAGLKQVPQELYDAAAVDGSGRWRTFRSVTLPMLSPIILFNLVLETIHAFQAFTPAFIVSGGRGGPSNSTLFYTLYLYERGFSQFRMGYASAMAWILLLTVAAITALFFGTSRRWVFYAGENK</sequence>
<dbReference type="SUPFAM" id="SSF160964">
    <property type="entry name" value="MalF N-terminal region-like"/>
    <property type="match status" value="1"/>
</dbReference>
<dbReference type="GO" id="GO:0005886">
    <property type="term" value="C:plasma membrane"/>
    <property type="evidence" value="ECO:0007669"/>
    <property type="project" value="UniProtKB-SubCell"/>
</dbReference>
<evidence type="ECO:0000256" key="4">
    <source>
        <dbReference type="ARBA" id="ARBA00022692"/>
    </source>
</evidence>
<dbReference type="InterPro" id="IPR051393">
    <property type="entry name" value="ABC_transporter_permease"/>
</dbReference>
<dbReference type="OrthoDB" id="4053402at2"/>
<evidence type="ECO:0000256" key="5">
    <source>
        <dbReference type="ARBA" id="ARBA00022989"/>
    </source>
</evidence>
<evidence type="ECO:0000256" key="7">
    <source>
        <dbReference type="RuleBase" id="RU363032"/>
    </source>
</evidence>